<sequence length="191" mass="20801">MVDKRVLELLLGQQDLGGDWQINGQADLPRERRTSNPGCTRVERDLYDAGSTSLVGSLRWRMRSTEASKAILQVVKVHPKQGAEAEVSRVRASVKRCRSWGEGGDAPGYIFTLSMRSTTAPQAGDEAVAWRYTSRYGPASPAFTTYNVLFRLGDVTSLIEYAPGTRTSAAAAEKELHELAASAAARVDEAI</sequence>
<proteinExistence type="predicted"/>
<dbReference type="EMBL" id="LT607412">
    <property type="protein sequence ID" value="SCF07981.1"/>
    <property type="molecule type" value="Genomic_DNA"/>
</dbReference>
<evidence type="ECO:0000313" key="2">
    <source>
        <dbReference type="Proteomes" id="UP000198243"/>
    </source>
</evidence>
<evidence type="ECO:0000313" key="1">
    <source>
        <dbReference type="EMBL" id="SCF07981.1"/>
    </source>
</evidence>
<accession>A0A1C4XII6</accession>
<organism evidence="1 2">
    <name type="scientific">Micromonospora coriariae</name>
    <dbReference type="NCBI Taxonomy" id="285665"/>
    <lineage>
        <taxon>Bacteria</taxon>
        <taxon>Bacillati</taxon>
        <taxon>Actinomycetota</taxon>
        <taxon>Actinomycetes</taxon>
        <taxon>Micromonosporales</taxon>
        <taxon>Micromonosporaceae</taxon>
        <taxon>Micromonospora</taxon>
    </lineage>
</organism>
<protein>
    <submittedName>
        <fullName evidence="1">Uncharacterized protein</fullName>
    </submittedName>
</protein>
<name>A0A1C4XII6_9ACTN</name>
<keyword evidence="2" id="KW-1185">Reference proteome</keyword>
<reference evidence="2" key="1">
    <citation type="submission" date="2016-06" db="EMBL/GenBank/DDBJ databases">
        <authorList>
            <person name="Varghese N."/>
            <person name="Submissions Spin"/>
        </authorList>
    </citation>
    <scope>NUCLEOTIDE SEQUENCE [LARGE SCALE GENOMIC DNA]</scope>
    <source>
        <strain evidence="2">DSM 44875</strain>
    </source>
</reference>
<dbReference type="AlphaFoldDB" id="A0A1C4XII6"/>
<gene>
    <name evidence="1" type="ORF">GA0070607_5268</name>
</gene>
<dbReference type="Proteomes" id="UP000198243">
    <property type="component" value="Chromosome I"/>
</dbReference>